<dbReference type="Gene3D" id="3.90.1010.20">
    <property type="match status" value="2"/>
</dbReference>
<feature type="signal peptide" evidence="1">
    <location>
        <begin position="1"/>
        <end position="20"/>
    </location>
</feature>
<dbReference type="AlphaFoldDB" id="A0A0K8J370"/>
<evidence type="ECO:0008006" key="4">
    <source>
        <dbReference type="Google" id="ProtNLM"/>
    </source>
</evidence>
<sequence>MKKILSLVICLALATTMLTACNNAGNNNKGVKTGLAVISSAAKSSETTTEANGKVQVDSTAVGVLVDDKGVITNCVIDVIQSIYDYSATGEILTDLGTTFISKKELGDAYNMKSTSPIGKEWFEQAEALEKYVTGKTLEEVKGIAVDGGYPTEEDLTSSVTMNIATIIDAIEKAVNNAKDLGAKEGDKLGLGLTSTAHKSSKNASEEGDGLVQAYTHYGLVSFDKDGKITSSIIDASQTNVSFNTEGKITSNLEDTFKTKNELGYDYNMKDSSSIGKEWFEQSEAFSKYIKGKTVEDVKGISLDYGVPTDEDLASSVTITITDYITVVEKAAAVAK</sequence>
<dbReference type="OrthoDB" id="2026742at2"/>
<reference evidence="3" key="1">
    <citation type="submission" date="2015-09" db="EMBL/GenBank/DDBJ databases">
        <authorList>
            <person name="Wibberg D."/>
        </authorList>
    </citation>
    <scope>NUCLEOTIDE SEQUENCE [LARGE SCALE GENOMIC DNA]</scope>
    <source>
        <strain evidence="3">SD1D</strain>
    </source>
</reference>
<proteinExistence type="predicted"/>
<keyword evidence="1" id="KW-0732">Signal</keyword>
<keyword evidence="3" id="KW-1185">Reference proteome</keyword>
<evidence type="ECO:0000313" key="2">
    <source>
        <dbReference type="EMBL" id="CUH91804.1"/>
    </source>
</evidence>
<name>A0A0K8J370_9FIRM</name>
<dbReference type="RefSeq" id="WP_058257236.1">
    <property type="nucleotide sequence ID" value="NZ_LN879430.1"/>
</dbReference>
<organism evidence="2 3">
    <name type="scientific">Herbinix luporum</name>
    <dbReference type="NCBI Taxonomy" id="1679721"/>
    <lineage>
        <taxon>Bacteria</taxon>
        <taxon>Bacillati</taxon>
        <taxon>Bacillota</taxon>
        <taxon>Clostridia</taxon>
        <taxon>Lachnospirales</taxon>
        <taxon>Lachnospiraceae</taxon>
        <taxon>Herbinix</taxon>
    </lineage>
</organism>
<evidence type="ECO:0000256" key="1">
    <source>
        <dbReference type="SAM" id="SignalP"/>
    </source>
</evidence>
<evidence type="ECO:0000313" key="3">
    <source>
        <dbReference type="Proteomes" id="UP000196053"/>
    </source>
</evidence>
<gene>
    <name evidence="2" type="ORF">SD1D_0251</name>
</gene>
<dbReference type="KEGG" id="hsd:SD1D_0251"/>
<dbReference type="PROSITE" id="PS51257">
    <property type="entry name" value="PROKAR_LIPOPROTEIN"/>
    <property type="match status" value="1"/>
</dbReference>
<dbReference type="Proteomes" id="UP000196053">
    <property type="component" value="Chromosome I"/>
</dbReference>
<protein>
    <recommendedName>
        <fullName evidence="4">Secreted protein</fullName>
    </recommendedName>
</protein>
<feature type="chain" id="PRO_5039471489" description="Secreted protein" evidence="1">
    <location>
        <begin position="21"/>
        <end position="336"/>
    </location>
</feature>
<accession>A0A0K8J370</accession>
<dbReference type="EMBL" id="LN879430">
    <property type="protein sequence ID" value="CUH91804.1"/>
    <property type="molecule type" value="Genomic_DNA"/>
</dbReference>